<sequence>MKPERLIELLARQMGNAASDAELLELQELMKQYPDQQQLAEMLRSVKAETTQPVAGQEEEMVSENWNKLQQQLQAEQDHIPVLPMMPKRKFLQTWMGRAAVWGGIILVAGTTWFMLNKPGQQNIANVQQLSATNGSPEKKILPDGSVVWLNARSTVRYAEDRELNTRDVYLEGEAYFQVKQDPEHPFIVHAGNIAVRALGTEFNVTAYPDENRLETTLISGKVQVTMNEKPDQKIILAPNEKLTVINKEMLRPGQHEDAANEISFQVEPVTSLASVNAVPEVAWLQDKLAFQNEQFSKLAKRIERRYNVHMVFRDSTLKHEILTGTFENENIRKALSLLQMTTPFRYRIEGDSVFLNRN</sequence>
<dbReference type="InterPro" id="IPR032508">
    <property type="entry name" value="FecR_C"/>
</dbReference>
<evidence type="ECO:0000259" key="3">
    <source>
        <dbReference type="Pfam" id="PF16344"/>
    </source>
</evidence>
<evidence type="ECO:0000313" key="5">
    <source>
        <dbReference type="Proteomes" id="UP000293874"/>
    </source>
</evidence>
<feature type="transmembrane region" description="Helical" evidence="1">
    <location>
        <begin position="95"/>
        <end position="116"/>
    </location>
</feature>
<dbReference type="Gene3D" id="2.60.120.1440">
    <property type="match status" value="1"/>
</dbReference>
<dbReference type="InterPro" id="IPR006860">
    <property type="entry name" value="FecR"/>
</dbReference>
<protein>
    <submittedName>
        <fullName evidence="4">FecR family protein</fullName>
    </submittedName>
</protein>
<dbReference type="PIRSF" id="PIRSF018266">
    <property type="entry name" value="FecR"/>
    <property type="match status" value="1"/>
</dbReference>
<keyword evidence="1" id="KW-0472">Membrane</keyword>
<name>A0A4Q7N0D2_9BACT</name>
<dbReference type="Gene3D" id="3.55.50.30">
    <property type="match status" value="1"/>
</dbReference>
<dbReference type="InterPro" id="IPR012373">
    <property type="entry name" value="Ferrdict_sens_TM"/>
</dbReference>
<dbReference type="GO" id="GO:0016989">
    <property type="term" value="F:sigma factor antagonist activity"/>
    <property type="evidence" value="ECO:0007669"/>
    <property type="project" value="TreeGrafter"/>
</dbReference>
<dbReference type="EMBL" id="SGXA01000001">
    <property type="protein sequence ID" value="RZS75037.1"/>
    <property type="molecule type" value="Genomic_DNA"/>
</dbReference>
<keyword evidence="5" id="KW-1185">Reference proteome</keyword>
<gene>
    <name evidence="4" type="ORF">EV199_0895</name>
</gene>
<dbReference type="Pfam" id="PF04773">
    <property type="entry name" value="FecR"/>
    <property type="match status" value="1"/>
</dbReference>
<reference evidence="4 5" key="1">
    <citation type="submission" date="2019-02" db="EMBL/GenBank/DDBJ databases">
        <title>Genomic Encyclopedia of Type Strains, Phase IV (KMG-IV): sequencing the most valuable type-strain genomes for metagenomic binning, comparative biology and taxonomic classification.</title>
        <authorList>
            <person name="Goeker M."/>
        </authorList>
    </citation>
    <scope>NUCLEOTIDE SEQUENCE [LARGE SCALE GENOMIC DNA]</scope>
    <source>
        <strain evidence="4 5">DSM 18116</strain>
    </source>
</reference>
<dbReference type="Pfam" id="PF16344">
    <property type="entry name" value="FecR_C"/>
    <property type="match status" value="1"/>
</dbReference>
<dbReference type="PANTHER" id="PTHR30273">
    <property type="entry name" value="PERIPLASMIC SIGNAL SENSOR AND SIGMA FACTOR ACTIVATOR FECR-RELATED"/>
    <property type="match status" value="1"/>
</dbReference>
<evidence type="ECO:0000256" key="1">
    <source>
        <dbReference type="SAM" id="Phobius"/>
    </source>
</evidence>
<keyword evidence="1" id="KW-1133">Transmembrane helix</keyword>
<feature type="domain" description="Protein FecR C-terminal" evidence="3">
    <location>
        <begin position="288"/>
        <end position="355"/>
    </location>
</feature>
<comment type="caution">
    <text evidence="4">The sequence shown here is derived from an EMBL/GenBank/DDBJ whole genome shotgun (WGS) entry which is preliminary data.</text>
</comment>
<dbReference type="Proteomes" id="UP000293874">
    <property type="component" value="Unassembled WGS sequence"/>
</dbReference>
<organism evidence="4 5">
    <name type="scientific">Pseudobacter ginsenosidimutans</name>
    <dbReference type="NCBI Taxonomy" id="661488"/>
    <lineage>
        <taxon>Bacteria</taxon>
        <taxon>Pseudomonadati</taxon>
        <taxon>Bacteroidota</taxon>
        <taxon>Chitinophagia</taxon>
        <taxon>Chitinophagales</taxon>
        <taxon>Chitinophagaceae</taxon>
        <taxon>Pseudobacter</taxon>
    </lineage>
</organism>
<proteinExistence type="predicted"/>
<dbReference type="AlphaFoldDB" id="A0A4Q7N0D2"/>
<keyword evidence="1" id="KW-0812">Transmembrane</keyword>
<dbReference type="RefSeq" id="WP_130539448.1">
    <property type="nucleotide sequence ID" value="NZ_CP042431.1"/>
</dbReference>
<accession>A0A4Q7N0D2</accession>
<evidence type="ECO:0000259" key="2">
    <source>
        <dbReference type="Pfam" id="PF04773"/>
    </source>
</evidence>
<dbReference type="FunFam" id="2.60.120.1440:FF:000001">
    <property type="entry name" value="Putative anti-sigma factor"/>
    <property type="match status" value="1"/>
</dbReference>
<dbReference type="PANTHER" id="PTHR30273:SF2">
    <property type="entry name" value="PROTEIN FECR"/>
    <property type="match status" value="1"/>
</dbReference>
<feature type="domain" description="FecR protein" evidence="2">
    <location>
        <begin position="135"/>
        <end position="224"/>
    </location>
</feature>
<dbReference type="OrthoDB" id="643766at2"/>
<evidence type="ECO:0000313" key="4">
    <source>
        <dbReference type="EMBL" id="RZS75037.1"/>
    </source>
</evidence>